<dbReference type="HOGENOM" id="CLU_733411_0_0_0"/>
<evidence type="ECO:0000313" key="2">
    <source>
        <dbReference type="EMBL" id="ABJ84259.1"/>
    </source>
</evidence>
<dbReference type="OrthoDB" id="256906at2"/>
<proteinExistence type="predicted"/>
<dbReference type="InterPro" id="IPR036237">
    <property type="entry name" value="Xyl_isomerase-like_sf"/>
</dbReference>
<organism evidence="2">
    <name type="scientific">Solibacter usitatus (strain Ellin6076)</name>
    <dbReference type="NCBI Taxonomy" id="234267"/>
    <lineage>
        <taxon>Bacteria</taxon>
        <taxon>Pseudomonadati</taxon>
        <taxon>Acidobacteriota</taxon>
        <taxon>Terriglobia</taxon>
        <taxon>Bryobacterales</taxon>
        <taxon>Solibacteraceae</taxon>
        <taxon>Candidatus Solibacter</taxon>
    </lineage>
</organism>
<dbReference type="InterPro" id="IPR013022">
    <property type="entry name" value="Xyl_isomerase-like_TIM-brl"/>
</dbReference>
<sequence>MIDRFPLGYNTYSIRALKWHDLPLIDYAAQLKLDAIFLQDSIDPGINDPAHWKEVKEAAKRHGLWLGTGGSAVLPRSDESAEFDRSVKALRDGVKRAVGMGSPLVRMLLAGDRDHLPPGPVEKHIAIMIKVLRVVRTEAMDAGVKFAVENHKELLCWQTRQVIDGAGKEFVGSYLDTGNPVFVMEDPMQTVETLGPVAVMLHLRDSVVYETRGGIAVQWVPLGEGVVDFKAILAKAKEICPPIAVFNKPITGRPPAIQPVWDKEFMKKFADVRAADFARFLALAKKGGPYERHMVIEDVPGKTPEALAAALTYQQKEHMERGVEYAKKVLDLGLRWRG</sequence>
<dbReference type="InterPro" id="IPR050312">
    <property type="entry name" value="IolE/XylAMocC-like"/>
</dbReference>
<name>Q021W6_SOLUE</name>
<dbReference type="PANTHER" id="PTHR12110:SF53">
    <property type="entry name" value="BLR5974 PROTEIN"/>
    <property type="match status" value="1"/>
</dbReference>
<feature type="domain" description="Xylose isomerase-like TIM barrel" evidence="1">
    <location>
        <begin position="26"/>
        <end position="238"/>
    </location>
</feature>
<dbReference type="STRING" id="234267.Acid_3282"/>
<dbReference type="Pfam" id="PF01261">
    <property type="entry name" value="AP_endonuc_2"/>
    <property type="match status" value="1"/>
</dbReference>
<dbReference type="SUPFAM" id="SSF51658">
    <property type="entry name" value="Xylose isomerase-like"/>
    <property type="match status" value="1"/>
</dbReference>
<reference evidence="2" key="1">
    <citation type="submission" date="2006-10" db="EMBL/GenBank/DDBJ databases">
        <title>Complete sequence of Solibacter usitatus Ellin6076.</title>
        <authorList>
            <consortium name="US DOE Joint Genome Institute"/>
            <person name="Copeland A."/>
            <person name="Lucas S."/>
            <person name="Lapidus A."/>
            <person name="Barry K."/>
            <person name="Detter J.C."/>
            <person name="Glavina del Rio T."/>
            <person name="Hammon N."/>
            <person name="Israni S."/>
            <person name="Dalin E."/>
            <person name="Tice H."/>
            <person name="Pitluck S."/>
            <person name="Thompson L.S."/>
            <person name="Brettin T."/>
            <person name="Bruce D."/>
            <person name="Han C."/>
            <person name="Tapia R."/>
            <person name="Gilna P."/>
            <person name="Schmutz J."/>
            <person name="Larimer F."/>
            <person name="Land M."/>
            <person name="Hauser L."/>
            <person name="Kyrpides N."/>
            <person name="Mikhailova N."/>
            <person name="Janssen P.H."/>
            <person name="Kuske C.R."/>
            <person name="Richardson P."/>
        </authorList>
    </citation>
    <scope>NUCLEOTIDE SEQUENCE</scope>
    <source>
        <strain evidence="2">Ellin6076</strain>
    </source>
</reference>
<dbReference type="AlphaFoldDB" id="Q021W6"/>
<dbReference type="eggNOG" id="COG1082">
    <property type="taxonomic scope" value="Bacteria"/>
</dbReference>
<dbReference type="GO" id="GO:0016853">
    <property type="term" value="F:isomerase activity"/>
    <property type="evidence" value="ECO:0007669"/>
    <property type="project" value="UniProtKB-KW"/>
</dbReference>
<accession>Q021W6</accession>
<dbReference type="InParanoid" id="Q021W6"/>
<dbReference type="EMBL" id="CP000473">
    <property type="protein sequence ID" value="ABJ84259.1"/>
    <property type="molecule type" value="Genomic_DNA"/>
</dbReference>
<protein>
    <submittedName>
        <fullName evidence="2">Xylose isomerase domain protein TIM barrel</fullName>
    </submittedName>
</protein>
<evidence type="ECO:0000259" key="1">
    <source>
        <dbReference type="Pfam" id="PF01261"/>
    </source>
</evidence>
<gene>
    <name evidence="2" type="ordered locus">Acid_3282</name>
</gene>
<dbReference type="Gene3D" id="3.20.20.150">
    <property type="entry name" value="Divalent-metal-dependent TIM barrel enzymes"/>
    <property type="match status" value="1"/>
</dbReference>
<keyword evidence="2" id="KW-0413">Isomerase</keyword>
<dbReference type="KEGG" id="sus:Acid_3282"/>
<dbReference type="PANTHER" id="PTHR12110">
    <property type="entry name" value="HYDROXYPYRUVATE ISOMERASE"/>
    <property type="match status" value="1"/>
</dbReference>